<comment type="caution">
    <text evidence="2">The sequence shown here is derived from an EMBL/GenBank/DDBJ whole genome shotgun (WGS) entry which is preliminary data.</text>
</comment>
<evidence type="ECO:0000256" key="1">
    <source>
        <dbReference type="SAM" id="MobiDB-lite"/>
    </source>
</evidence>
<reference evidence="3" key="1">
    <citation type="journal article" date="2019" name="Int. J. Syst. Evol. Microbiol.">
        <title>The Global Catalogue of Microorganisms (GCM) 10K type strain sequencing project: providing services to taxonomists for standard genome sequencing and annotation.</title>
        <authorList>
            <consortium name="The Broad Institute Genomics Platform"/>
            <consortium name="The Broad Institute Genome Sequencing Center for Infectious Disease"/>
            <person name="Wu L."/>
            <person name="Ma J."/>
        </authorList>
    </citation>
    <scope>NUCLEOTIDE SEQUENCE [LARGE SCALE GENOMIC DNA]</scope>
    <source>
        <strain evidence="3">JCM 4733</strain>
    </source>
</reference>
<feature type="region of interest" description="Disordered" evidence="1">
    <location>
        <begin position="1"/>
        <end position="61"/>
    </location>
</feature>
<feature type="region of interest" description="Disordered" evidence="1">
    <location>
        <begin position="189"/>
        <end position="212"/>
    </location>
</feature>
<dbReference type="Proteomes" id="UP000653644">
    <property type="component" value="Unassembled WGS sequence"/>
</dbReference>
<feature type="region of interest" description="Disordered" evidence="1">
    <location>
        <begin position="148"/>
        <end position="171"/>
    </location>
</feature>
<protein>
    <recommendedName>
        <fullName evidence="4">Alcohol dehydrogenase-like C-terminal domain-containing protein</fullName>
    </recommendedName>
</protein>
<dbReference type="Gene3D" id="3.40.50.720">
    <property type="entry name" value="NAD(P)-binding Rossmann-like Domain"/>
    <property type="match status" value="1"/>
</dbReference>
<organism evidence="2 3">
    <name type="scientific">Streptomyces canarius</name>
    <dbReference type="NCBI Taxonomy" id="285453"/>
    <lineage>
        <taxon>Bacteria</taxon>
        <taxon>Bacillati</taxon>
        <taxon>Actinomycetota</taxon>
        <taxon>Actinomycetes</taxon>
        <taxon>Kitasatosporales</taxon>
        <taxon>Streptomycetaceae</taxon>
        <taxon>Streptomyces</taxon>
    </lineage>
</organism>
<keyword evidence="3" id="KW-1185">Reference proteome</keyword>
<evidence type="ECO:0000313" key="3">
    <source>
        <dbReference type="Proteomes" id="UP000653644"/>
    </source>
</evidence>
<gene>
    <name evidence="2" type="ORF">GCM10010345_79530</name>
</gene>
<proteinExistence type="predicted"/>
<sequence length="212" mass="21974">MQGTGAEEHRSAGGGTAQNGRDREADETGEEGGPAAPQVGDAPAQEQQSAEGKGSVRVRYDDAAPPDLRALGAATTVVAVDTDAGKLETARRLGADEALLSGATRRSRASGTPDMVGVDPTLRIAAQVARVLGHLSGYPQLGLPHRTDGCDHARPAEDDRGAGRALPPQRANEAYQLLHDGRIQGRVVIRPGHPAGRTGHGPPSPSRRATCR</sequence>
<evidence type="ECO:0008006" key="4">
    <source>
        <dbReference type="Google" id="ProtNLM"/>
    </source>
</evidence>
<feature type="compositionally biased region" description="Basic and acidic residues" evidence="1">
    <location>
        <begin position="1"/>
        <end position="11"/>
    </location>
</feature>
<dbReference type="SUPFAM" id="SSF51735">
    <property type="entry name" value="NAD(P)-binding Rossmann-fold domains"/>
    <property type="match status" value="1"/>
</dbReference>
<dbReference type="InterPro" id="IPR036291">
    <property type="entry name" value="NAD(P)-bd_dom_sf"/>
</dbReference>
<dbReference type="EMBL" id="BMVN01000049">
    <property type="protein sequence ID" value="GHA63439.1"/>
    <property type="molecule type" value="Genomic_DNA"/>
</dbReference>
<name>A0ABQ3D7N8_9ACTN</name>
<accession>A0ABQ3D7N8</accession>
<evidence type="ECO:0000313" key="2">
    <source>
        <dbReference type="EMBL" id="GHA63439.1"/>
    </source>
</evidence>
<feature type="compositionally biased region" description="Basic and acidic residues" evidence="1">
    <location>
        <begin position="148"/>
        <end position="162"/>
    </location>
</feature>